<protein>
    <submittedName>
        <fullName evidence="1">Uncharacterized protein</fullName>
    </submittedName>
</protein>
<dbReference type="AlphaFoldDB" id="A0A921FN15"/>
<dbReference type="Proteomes" id="UP000703315">
    <property type="component" value="Unassembled WGS sequence"/>
</dbReference>
<comment type="caution">
    <text evidence="1">The sequence shown here is derived from an EMBL/GenBank/DDBJ whole genome shotgun (WGS) entry which is preliminary data.</text>
</comment>
<organism evidence="1 2">
    <name type="scientific">Enteractinococcus helveticum</name>
    <dbReference type="NCBI Taxonomy" id="1837282"/>
    <lineage>
        <taxon>Bacteria</taxon>
        <taxon>Bacillati</taxon>
        <taxon>Actinomycetota</taxon>
        <taxon>Actinomycetes</taxon>
        <taxon>Micrococcales</taxon>
        <taxon>Micrococcaceae</taxon>
    </lineage>
</organism>
<name>A0A921FN15_9MICC</name>
<evidence type="ECO:0000313" key="2">
    <source>
        <dbReference type="Proteomes" id="UP000703315"/>
    </source>
</evidence>
<proteinExistence type="predicted"/>
<sequence>MTWHDPAKIVLDQVVSLAVGGTCLADVDRFRDQPGGLFCSVASASTITP</sequence>
<gene>
    <name evidence="1" type="ORF">K8V32_10250</name>
</gene>
<accession>A0A921FN15</accession>
<reference evidence="1" key="1">
    <citation type="journal article" date="2021" name="PeerJ">
        <title>Extensive microbial diversity within the chicken gut microbiome revealed by metagenomics and culture.</title>
        <authorList>
            <person name="Gilroy R."/>
            <person name="Ravi A."/>
            <person name="Getino M."/>
            <person name="Pursley I."/>
            <person name="Horton D.L."/>
            <person name="Alikhan N.F."/>
            <person name="Baker D."/>
            <person name="Gharbi K."/>
            <person name="Hall N."/>
            <person name="Watson M."/>
            <person name="Adriaenssens E.M."/>
            <person name="Foster-Nyarko E."/>
            <person name="Jarju S."/>
            <person name="Secka A."/>
            <person name="Antonio M."/>
            <person name="Oren A."/>
            <person name="Chaudhuri R.R."/>
            <person name="La Ragione R."/>
            <person name="Hildebrand F."/>
            <person name="Pallen M.J."/>
        </authorList>
    </citation>
    <scope>NUCLEOTIDE SEQUENCE</scope>
    <source>
        <strain evidence="1">ChiHjej13B12-14962</strain>
    </source>
</reference>
<reference evidence="1" key="2">
    <citation type="submission" date="2021-09" db="EMBL/GenBank/DDBJ databases">
        <authorList>
            <person name="Gilroy R."/>
        </authorList>
    </citation>
    <scope>NUCLEOTIDE SEQUENCE</scope>
    <source>
        <strain evidence="1">ChiHjej13B12-14962</strain>
    </source>
</reference>
<evidence type="ECO:0000313" key="1">
    <source>
        <dbReference type="EMBL" id="HJF15165.1"/>
    </source>
</evidence>
<dbReference type="RefSeq" id="WP_303906785.1">
    <property type="nucleotide sequence ID" value="NZ_DYXC01000115.1"/>
</dbReference>
<dbReference type="EMBL" id="DYXC01000115">
    <property type="protein sequence ID" value="HJF15165.1"/>
    <property type="molecule type" value="Genomic_DNA"/>
</dbReference>